<accession>A0A931F9N9</accession>
<reference evidence="1" key="1">
    <citation type="submission" date="2020-11" db="EMBL/GenBank/DDBJ databases">
        <title>Halonatronomonas betainensis gen. nov., sp. nov. a novel haloalkaliphilic representative of the family Halanaerobiacae capable of betaine degradation.</title>
        <authorList>
            <person name="Boltyanskaya Y."/>
            <person name="Kevbrin V."/>
            <person name="Detkova E."/>
            <person name="Grouzdev D.S."/>
            <person name="Koziaeva V."/>
            <person name="Zhilina T."/>
        </authorList>
    </citation>
    <scope>NUCLEOTIDE SEQUENCE</scope>
    <source>
        <strain evidence="1">Z-7014</strain>
    </source>
</reference>
<name>A0A931F9N9_9FIRM</name>
<gene>
    <name evidence="1" type="ORF">I0Q91_06305</name>
</gene>
<sequence length="68" mass="7755">MDLVLDNFRGGCLETVIDRLEDYDLSLVEVNPPRKSSGTGEKRVLDIRQKNSSSSNELIILYSFTEYN</sequence>
<dbReference type="RefSeq" id="WP_270453589.1">
    <property type="nucleotide sequence ID" value="NZ_JADPIE010000003.1"/>
</dbReference>
<organism evidence="1 2">
    <name type="scientific">Halonatronomonas betaini</name>
    <dbReference type="NCBI Taxonomy" id="2778430"/>
    <lineage>
        <taxon>Bacteria</taxon>
        <taxon>Bacillati</taxon>
        <taxon>Bacillota</taxon>
        <taxon>Clostridia</taxon>
        <taxon>Halanaerobiales</taxon>
        <taxon>Halarsenatibacteraceae</taxon>
        <taxon>Halonatronomonas</taxon>
    </lineage>
</organism>
<keyword evidence="2" id="KW-1185">Reference proteome</keyword>
<evidence type="ECO:0000313" key="2">
    <source>
        <dbReference type="Proteomes" id="UP000621436"/>
    </source>
</evidence>
<proteinExistence type="predicted"/>
<dbReference type="Proteomes" id="UP000621436">
    <property type="component" value="Unassembled WGS sequence"/>
</dbReference>
<comment type="caution">
    <text evidence="1">The sequence shown here is derived from an EMBL/GenBank/DDBJ whole genome shotgun (WGS) entry which is preliminary data.</text>
</comment>
<dbReference type="EMBL" id="JADPIE010000003">
    <property type="protein sequence ID" value="MBF8436679.1"/>
    <property type="molecule type" value="Genomic_DNA"/>
</dbReference>
<protein>
    <submittedName>
        <fullName evidence="1">Uncharacterized protein</fullName>
    </submittedName>
</protein>
<evidence type="ECO:0000313" key="1">
    <source>
        <dbReference type="EMBL" id="MBF8436679.1"/>
    </source>
</evidence>
<dbReference type="AlphaFoldDB" id="A0A931F9N9"/>